<name>A0A1H4WUV0_RHOJO</name>
<dbReference type="Proteomes" id="UP000183407">
    <property type="component" value="Unassembled WGS sequence"/>
</dbReference>
<evidence type="ECO:0000313" key="3">
    <source>
        <dbReference type="EMBL" id="SEC97093.1"/>
    </source>
</evidence>
<feature type="chain" id="PRO_5010332785" description="Secreted protein" evidence="2">
    <location>
        <begin position="26"/>
        <end position="137"/>
    </location>
</feature>
<dbReference type="EMBL" id="FNTL01000004">
    <property type="protein sequence ID" value="SEC97093.1"/>
    <property type="molecule type" value="Genomic_DNA"/>
</dbReference>
<feature type="region of interest" description="Disordered" evidence="1">
    <location>
        <begin position="105"/>
        <end position="137"/>
    </location>
</feature>
<feature type="signal peptide" evidence="2">
    <location>
        <begin position="1"/>
        <end position="25"/>
    </location>
</feature>
<evidence type="ECO:0008006" key="5">
    <source>
        <dbReference type="Google" id="ProtNLM"/>
    </source>
</evidence>
<reference evidence="4" key="1">
    <citation type="submission" date="2016-10" db="EMBL/GenBank/DDBJ databases">
        <authorList>
            <person name="Varghese N."/>
        </authorList>
    </citation>
    <scope>NUCLEOTIDE SEQUENCE [LARGE SCALE GENOMIC DNA]</scope>
    <source>
        <strain evidence="4">DSM 44719</strain>
    </source>
</reference>
<dbReference type="RefSeq" id="WP_240319752.1">
    <property type="nucleotide sequence ID" value="NZ_FNTL01000004.1"/>
</dbReference>
<feature type="compositionally biased region" description="Pro residues" evidence="1">
    <location>
        <begin position="118"/>
        <end position="131"/>
    </location>
</feature>
<evidence type="ECO:0000256" key="2">
    <source>
        <dbReference type="SAM" id="SignalP"/>
    </source>
</evidence>
<organism evidence="3 4">
    <name type="scientific">Rhodococcus jostii</name>
    <dbReference type="NCBI Taxonomy" id="132919"/>
    <lineage>
        <taxon>Bacteria</taxon>
        <taxon>Bacillati</taxon>
        <taxon>Actinomycetota</taxon>
        <taxon>Actinomycetes</taxon>
        <taxon>Mycobacteriales</taxon>
        <taxon>Nocardiaceae</taxon>
        <taxon>Rhodococcus</taxon>
    </lineage>
</organism>
<evidence type="ECO:0000256" key="1">
    <source>
        <dbReference type="SAM" id="MobiDB-lite"/>
    </source>
</evidence>
<keyword evidence="2" id="KW-0732">Signal</keyword>
<feature type="compositionally biased region" description="Low complexity" evidence="1">
    <location>
        <begin position="106"/>
        <end position="117"/>
    </location>
</feature>
<sequence>MFRKVSLTTALTLAVLGAGSGIANAAPATSFGDGDYIVGVDIAPGTYVGSGTVDDIMGCYWERLSGTTGEYEDVIAMDYTHSPKVIVTIKPTDMVFSSTDCGTWTPAPAAQPQARPAPAAPAPAAPAPAPAPSIFGS</sequence>
<dbReference type="AlphaFoldDB" id="A0A1H4WUV0"/>
<protein>
    <recommendedName>
        <fullName evidence="5">Secreted protein</fullName>
    </recommendedName>
</protein>
<proteinExistence type="predicted"/>
<gene>
    <name evidence="3" type="ORF">SAMN04490220_3087</name>
</gene>
<evidence type="ECO:0000313" key="4">
    <source>
        <dbReference type="Proteomes" id="UP000183407"/>
    </source>
</evidence>
<accession>A0A1H4WUV0</accession>